<reference evidence="5" key="1">
    <citation type="submission" date="2012-02" db="EMBL/GenBank/DDBJ databases">
        <title>Complete sequence of Desulfitobacterium dichloroeliminans LMG P-21439.</title>
        <authorList>
            <person name="Lucas S."/>
            <person name="Han J."/>
            <person name="Lapidus A."/>
            <person name="Cheng J.-F."/>
            <person name="Goodwin L."/>
            <person name="Pitluck S."/>
            <person name="Peters L."/>
            <person name="Ovchinnikova G."/>
            <person name="Teshima H."/>
            <person name="Detter J.C."/>
            <person name="Han C."/>
            <person name="Tapia R."/>
            <person name="Land M."/>
            <person name="Hauser L."/>
            <person name="Kyrpides N."/>
            <person name="Ivanova N."/>
            <person name="Pagani I."/>
            <person name="Kruse T."/>
            <person name="de Vos W.M."/>
            <person name="Boon N."/>
            <person name="Smidt H."/>
            <person name="Woyke T."/>
        </authorList>
    </citation>
    <scope>NUCLEOTIDE SEQUENCE [LARGE SCALE GENOMIC DNA]</scope>
    <source>
        <strain evidence="5">LMG P-21439 / DCA1</strain>
    </source>
</reference>
<dbReference type="InterPro" id="IPR036291">
    <property type="entry name" value="NAD(P)-bd_dom_sf"/>
</dbReference>
<gene>
    <name evidence="4" type="ordered locus">Desdi_3193</name>
</gene>
<keyword evidence="3" id="KW-0753">Steroid metabolism</keyword>
<dbReference type="PANTHER" id="PTHR42879">
    <property type="entry name" value="3-OXOACYL-(ACYL-CARRIER-PROTEIN) REDUCTASE"/>
    <property type="match status" value="1"/>
</dbReference>
<dbReference type="PRINTS" id="PR00081">
    <property type="entry name" value="GDHRDH"/>
</dbReference>
<dbReference type="GO" id="GO:0016491">
    <property type="term" value="F:oxidoreductase activity"/>
    <property type="evidence" value="ECO:0007669"/>
    <property type="project" value="UniProtKB-KW"/>
</dbReference>
<dbReference type="Proteomes" id="UP000010797">
    <property type="component" value="Chromosome"/>
</dbReference>
<dbReference type="KEGG" id="ddl:Desdi_3193"/>
<sequence>MLKGKNVIITGSNRGIGHSMVEVFAKNGANIWACARNKNNEFEAEITGIAQKYGVWVKPIYFDIADENQIKAGFKTIAADKLSVDSLINNAGVTYNALFQMTSMGKMKETFQINFFGPFLFTQFVIKQMLKHKAGSIVNIASSAALDGNAGRAAYGASKAAVICQTKAIAEELGASGIRANAIAPGITDTDMVGQSMSDEVINETVMNSCLKRIGQPIEIANTAAFLASDRASYITGQVFRVDGGM</sequence>
<organism evidence="4 5">
    <name type="scientific">Desulfitobacterium dichloroeliminans (strain LMG P-21439 / DCA1)</name>
    <dbReference type="NCBI Taxonomy" id="871963"/>
    <lineage>
        <taxon>Bacteria</taxon>
        <taxon>Bacillati</taxon>
        <taxon>Bacillota</taxon>
        <taxon>Clostridia</taxon>
        <taxon>Eubacteriales</taxon>
        <taxon>Desulfitobacteriaceae</taxon>
        <taxon>Desulfitobacterium</taxon>
    </lineage>
</organism>
<dbReference type="PANTHER" id="PTHR42879:SF2">
    <property type="entry name" value="3-OXOACYL-[ACYL-CARRIER-PROTEIN] REDUCTASE FABG"/>
    <property type="match status" value="1"/>
</dbReference>
<evidence type="ECO:0000313" key="4">
    <source>
        <dbReference type="EMBL" id="AGA70587.1"/>
    </source>
</evidence>
<evidence type="ECO:0008006" key="6">
    <source>
        <dbReference type="Google" id="ProtNLM"/>
    </source>
</evidence>
<evidence type="ECO:0000256" key="3">
    <source>
        <dbReference type="ARBA" id="ARBA00023221"/>
    </source>
</evidence>
<keyword evidence="5" id="KW-1185">Reference proteome</keyword>
<keyword evidence="3" id="KW-0443">Lipid metabolism</keyword>
<dbReference type="PRINTS" id="PR00080">
    <property type="entry name" value="SDRFAMILY"/>
</dbReference>
<comment type="similarity">
    <text evidence="1">Belongs to the short-chain dehydrogenases/reductases (SDR) family.</text>
</comment>
<dbReference type="AlphaFoldDB" id="L0FBK1"/>
<dbReference type="OrthoDB" id="9803333at2"/>
<dbReference type="RefSeq" id="WP_015263547.1">
    <property type="nucleotide sequence ID" value="NC_019903.1"/>
</dbReference>
<keyword evidence="2" id="KW-0560">Oxidoreductase</keyword>
<proteinExistence type="inferred from homology"/>
<dbReference type="Pfam" id="PF13561">
    <property type="entry name" value="adh_short_C2"/>
    <property type="match status" value="1"/>
</dbReference>
<dbReference type="eggNOG" id="COG1028">
    <property type="taxonomic scope" value="Bacteria"/>
</dbReference>
<dbReference type="GO" id="GO:0008202">
    <property type="term" value="P:steroid metabolic process"/>
    <property type="evidence" value="ECO:0007669"/>
    <property type="project" value="UniProtKB-KW"/>
</dbReference>
<accession>L0FBK1</accession>
<evidence type="ECO:0000256" key="2">
    <source>
        <dbReference type="ARBA" id="ARBA00023002"/>
    </source>
</evidence>
<dbReference type="HOGENOM" id="CLU_010194_1_3_9"/>
<protein>
    <recommendedName>
        <fullName evidence="6">Dehydrogenase</fullName>
    </recommendedName>
</protein>
<dbReference type="Gene3D" id="3.40.50.720">
    <property type="entry name" value="NAD(P)-binding Rossmann-like Domain"/>
    <property type="match status" value="1"/>
</dbReference>
<dbReference type="InterPro" id="IPR050259">
    <property type="entry name" value="SDR"/>
</dbReference>
<dbReference type="EMBL" id="CP003344">
    <property type="protein sequence ID" value="AGA70587.1"/>
    <property type="molecule type" value="Genomic_DNA"/>
</dbReference>
<evidence type="ECO:0000256" key="1">
    <source>
        <dbReference type="ARBA" id="ARBA00006484"/>
    </source>
</evidence>
<dbReference type="CDD" id="cd05233">
    <property type="entry name" value="SDR_c"/>
    <property type="match status" value="1"/>
</dbReference>
<evidence type="ECO:0000313" key="5">
    <source>
        <dbReference type="Proteomes" id="UP000010797"/>
    </source>
</evidence>
<name>L0FBK1_DESDL</name>
<dbReference type="InterPro" id="IPR002347">
    <property type="entry name" value="SDR_fam"/>
</dbReference>
<dbReference type="SUPFAM" id="SSF51735">
    <property type="entry name" value="NAD(P)-binding Rossmann-fold domains"/>
    <property type="match status" value="1"/>
</dbReference>
<dbReference type="STRING" id="871963.Desdi_3193"/>
<dbReference type="FunFam" id="3.40.50.720:FF:000173">
    <property type="entry name" value="3-oxoacyl-[acyl-carrier protein] reductase"/>
    <property type="match status" value="1"/>
</dbReference>